<dbReference type="GO" id="GO:0008270">
    <property type="term" value="F:zinc ion binding"/>
    <property type="evidence" value="ECO:0007669"/>
    <property type="project" value="UniProtKB-KW"/>
</dbReference>
<dbReference type="PANTHER" id="PTHR46858">
    <property type="entry name" value="OS05G0521000 PROTEIN"/>
    <property type="match status" value="1"/>
</dbReference>
<keyword evidence="3" id="KW-0862">Zinc</keyword>
<accession>A0A6A1VSE5</accession>
<feature type="region of interest" description="Disordered" evidence="5">
    <location>
        <begin position="133"/>
        <end position="152"/>
    </location>
</feature>
<dbReference type="AlphaFoldDB" id="A0A6A1VSE5"/>
<dbReference type="Pfam" id="PF13920">
    <property type="entry name" value="zf-C3HC4_3"/>
    <property type="match status" value="1"/>
</dbReference>
<evidence type="ECO:0000256" key="4">
    <source>
        <dbReference type="PROSITE-ProRule" id="PRU00175"/>
    </source>
</evidence>
<dbReference type="SUPFAM" id="SSF57850">
    <property type="entry name" value="RING/U-box"/>
    <property type="match status" value="1"/>
</dbReference>
<dbReference type="OrthoDB" id="3045089at2759"/>
<evidence type="ECO:0000256" key="1">
    <source>
        <dbReference type="ARBA" id="ARBA00022723"/>
    </source>
</evidence>
<feature type="domain" description="RING-type" evidence="7">
    <location>
        <begin position="160"/>
        <end position="200"/>
    </location>
</feature>
<evidence type="ECO:0000313" key="9">
    <source>
        <dbReference type="Proteomes" id="UP000516437"/>
    </source>
</evidence>
<dbReference type="SMART" id="SM00184">
    <property type="entry name" value="RING"/>
    <property type="match status" value="1"/>
</dbReference>
<dbReference type="InterPro" id="IPR001841">
    <property type="entry name" value="Znf_RING"/>
</dbReference>
<dbReference type="GO" id="GO:0016567">
    <property type="term" value="P:protein ubiquitination"/>
    <property type="evidence" value="ECO:0007669"/>
    <property type="project" value="TreeGrafter"/>
</dbReference>
<evidence type="ECO:0000256" key="3">
    <source>
        <dbReference type="ARBA" id="ARBA00022833"/>
    </source>
</evidence>
<evidence type="ECO:0000256" key="6">
    <source>
        <dbReference type="SAM" id="Phobius"/>
    </source>
</evidence>
<dbReference type="Proteomes" id="UP000516437">
    <property type="component" value="Chromosome 5"/>
</dbReference>
<keyword evidence="9" id="KW-1185">Reference proteome</keyword>
<organism evidence="8 9">
    <name type="scientific">Morella rubra</name>
    <name type="common">Chinese bayberry</name>
    <dbReference type="NCBI Taxonomy" id="262757"/>
    <lineage>
        <taxon>Eukaryota</taxon>
        <taxon>Viridiplantae</taxon>
        <taxon>Streptophyta</taxon>
        <taxon>Embryophyta</taxon>
        <taxon>Tracheophyta</taxon>
        <taxon>Spermatophyta</taxon>
        <taxon>Magnoliopsida</taxon>
        <taxon>eudicotyledons</taxon>
        <taxon>Gunneridae</taxon>
        <taxon>Pentapetalae</taxon>
        <taxon>rosids</taxon>
        <taxon>fabids</taxon>
        <taxon>Fagales</taxon>
        <taxon>Myricaceae</taxon>
        <taxon>Morella</taxon>
    </lineage>
</organism>
<gene>
    <name evidence="8" type="ORF">CJ030_MR5G018753</name>
</gene>
<comment type="caution">
    <text evidence="8">The sequence shown here is derived from an EMBL/GenBank/DDBJ whole genome shotgun (WGS) entry which is preliminary data.</text>
</comment>
<dbReference type="GO" id="GO:0061630">
    <property type="term" value="F:ubiquitin protein ligase activity"/>
    <property type="evidence" value="ECO:0007669"/>
    <property type="project" value="TreeGrafter"/>
</dbReference>
<evidence type="ECO:0000256" key="5">
    <source>
        <dbReference type="SAM" id="MobiDB-lite"/>
    </source>
</evidence>
<feature type="compositionally biased region" description="Low complexity" evidence="5">
    <location>
        <begin position="133"/>
        <end position="150"/>
    </location>
</feature>
<reference evidence="8 9" key="1">
    <citation type="journal article" date="2019" name="Plant Biotechnol. J.">
        <title>The red bayberry genome and genetic basis of sex determination.</title>
        <authorList>
            <person name="Jia H.M."/>
            <person name="Jia H.J."/>
            <person name="Cai Q.L."/>
            <person name="Wang Y."/>
            <person name="Zhao H.B."/>
            <person name="Yang W.F."/>
            <person name="Wang G.Y."/>
            <person name="Li Y.H."/>
            <person name="Zhan D.L."/>
            <person name="Shen Y.T."/>
            <person name="Niu Q.F."/>
            <person name="Chang L."/>
            <person name="Qiu J."/>
            <person name="Zhao L."/>
            <person name="Xie H.B."/>
            <person name="Fu W.Y."/>
            <person name="Jin J."/>
            <person name="Li X.W."/>
            <person name="Jiao Y."/>
            <person name="Zhou C.C."/>
            <person name="Tu T."/>
            <person name="Chai C.Y."/>
            <person name="Gao J.L."/>
            <person name="Fan L.J."/>
            <person name="van de Weg E."/>
            <person name="Wang J.Y."/>
            <person name="Gao Z.S."/>
        </authorList>
    </citation>
    <scope>NUCLEOTIDE SEQUENCE [LARGE SCALE GENOMIC DNA]</scope>
    <source>
        <tissue evidence="8">Leaves</tissue>
    </source>
</reference>
<dbReference type="InterPro" id="IPR013083">
    <property type="entry name" value="Znf_RING/FYVE/PHD"/>
</dbReference>
<proteinExistence type="predicted"/>
<dbReference type="PANTHER" id="PTHR46858:SF14">
    <property type="entry name" value="RING-TYPE DOMAIN-CONTAINING PROTEIN"/>
    <property type="match status" value="1"/>
</dbReference>
<feature type="transmembrane region" description="Helical" evidence="6">
    <location>
        <begin position="57"/>
        <end position="85"/>
    </location>
</feature>
<keyword evidence="6" id="KW-0812">Transmembrane</keyword>
<dbReference type="EMBL" id="RXIC02000023">
    <property type="protein sequence ID" value="KAB1214857.1"/>
    <property type="molecule type" value="Genomic_DNA"/>
</dbReference>
<evidence type="ECO:0000256" key="2">
    <source>
        <dbReference type="ARBA" id="ARBA00022771"/>
    </source>
</evidence>
<dbReference type="Gene3D" id="3.30.40.10">
    <property type="entry name" value="Zinc/RING finger domain, C3HC4 (zinc finger)"/>
    <property type="match status" value="1"/>
</dbReference>
<evidence type="ECO:0000259" key="7">
    <source>
        <dbReference type="PROSITE" id="PS50089"/>
    </source>
</evidence>
<sequence length="231" mass="25327">MNFTLLATLKPCDSSCLVAFALKEIAIVQAFSFPLQMGVISWIWACIRASEDDLVEWCFTIAFLARVVTYIAVLALIAIVIFMVMKYLEELDEERSTGVEGAAAETSRLWPGKTVRFTYGTCEQDLESGACTGTSFSSSSGSGESSSTSSPEDLYDKKLCVICYDEQRNCFFVPCGHCATCYVCAQRIFNGENKTCPVCRRFIGKKGNSFNVGSTKIDGKANGDIDVLCWA</sequence>
<name>A0A6A1VSE5_9ROSI</name>
<feature type="transmembrane region" description="Helical" evidence="6">
    <location>
        <begin position="24"/>
        <end position="45"/>
    </location>
</feature>
<keyword evidence="6" id="KW-1133">Transmembrane helix</keyword>
<evidence type="ECO:0000313" key="8">
    <source>
        <dbReference type="EMBL" id="KAB1214857.1"/>
    </source>
</evidence>
<keyword evidence="6" id="KW-0472">Membrane</keyword>
<keyword evidence="2 4" id="KW-0863">Zinc-finger</keyword>
<keyword evidence="1" id="KW-0479">Metal-binding</keyword>
<protein>
    <submittedName>
        <fullName evidence="8">Apoptosis 2 inhibitor</fullName>
    </submittedName>
</protein>
<dbReference type="PROSITE" id="PS50089">
    <property type="entry name" value="ZF_RING_2"/>
    <property type="match status" value="1"/>
</dbReference>